<dbReference type="InterPro" id="IPR036188">
    <property type="entry name" value="FAD/NAD-bd_sf"/>
</dbReference>
<name>A0ABR6S369_ANAVA</name>
<reference evidence="2 3" key="1">
    <citation type="submission" date="2019-11" db="EMBL/GenBank/DDBJ databases">
        <title>Comparison of genomes from free-living endosymbiotic cyanobacteria isolated from Azolla.</title>
        <authorList>
            <person name="Thiel T."/>
            <person name="Pratte B."/>
        </authorList>
    </citation>
    <scope>NUCLEOTIDE SEQUENCE [LARGE SCALE GENOMIC DNA]</scope>
    <source>
        <strain evidence="2 3">N2B</strain>
    </source>
</reference>
<dbReference type="InterPro" id="IPR045892">
    <property type="entry name" value="CrtISO-like"/>
</dbReference>
<accession>A0ABR6S369</accession>
<dbReference type="Gene3D" id="3.50.50.60">
    <property type="entry name" value="FAD/NAD(P)-binding domain"/>
    <property type="match status" value="2"/>
</dbReference>
<keyword evidence="3" id="KW-1185">Reference proteome</keyword>
<proteinExistence type="predicted"/>
<gene>
    <name evidence="2" type="ORF">GNE12_02895</name>
</gene>
<dbReference type="Proteomes" id="UP000570851">
    <property type="component" value="Unassembled WGS sequence"/>
</dbReference>
<feature type="domain" description="Amine oxidase" evidence="1">
    <location>
        <begin position="14"/>
        <end position="496"/>
    </location>
</feature>
<organism evidence="2 3">
    <name type="scientific">Trichormus variabilis N2B</name>
    <dbReference type="NCBI Taxonomy" id="2681315"/>
    <lineage>
        <taxon>Bacteria</taxon>
        <taxon>Bacillati</taxon>
        <taxon>Cyanobacteriota</taxon>
        <taxon>Cyanophyceae</taxon>
        <taxon>Nostocales</taxon>
        <taxon>Nostocaceae</taxon>
        <taxon>Trichormus</taxon>
    </lineage>
</organism>
<evidence type="ECO:0000313" key="3">
    <source>
        <dbReference type="Proteomes" id="UP000570851"/>
    </source>
</evidence>
<dbReference type="SUPFAM" id="SSF51905">
    <property type="entry name" value="FAD/NAD(P)-binding domain"/>
    <property type="match status" value="1"/>
</dbReference>
<dbReference type="PROSITE" id="PS51257">
    <property type="entry name" value="PROKAR_LIPOPROTEIN"/>
    <property type="match status" value="1"/>
</dbReference>
<dbReference type="EMBL" id="JACKZP010000005">
    <property type="protein sequence ID" value="MBC1300860.1"/>
    <property type="molecule type" value="Genomic_DNA"/>
</dbReference>
<dbReference type="GeneID" id="58723536"/>
<evidence type="ECO:0000313" key="2">
    <source>
        <dbReference type="EMBL" id="MBC1300860.1"/>
    </source>
</evidence>
<sequence length="512" mass="55102">MKQTDVVVIGSGVGGLSCAALLARYGFDVTVCESHSIPGGAAHGFERQGFKFDSGPSLYSGLSYSPSVNPLRQVLDAVGVDLPCVTYDTWGCCLPEGDFDAAVGAEQFCEVLGRLRGEAAVAEWRRLQQVMTPLAQAAIALPPAALRWDIGAALTIGRFAPTLAKQSANFFKLTGPFSRIMDGVVHDPFISNWLNLLCFLLSGLPASGTNAAEVAFMFADWYRPGVALDYPIGGSGALVNALVEGFKKHGGELLLHTHVEQVLVEGNKAAGVRLGDGQEIRARRAVVSNASVWDTLKLLPEGAVSQKFRSQRQATPECDSFMHLHLGINAQGLPPDLACHYIVVNDWELEITAPQNVILVSIPSILDPSLAPQGKHVIHVYTPGNEPYTLWQGMDRRSQEYEQQKRSRAEVMWQAVERIIPDIRSRCEIQLVGTPLTHERFLRRYRGSYGPAISAASGLFPGHGTPLPGLMCCGDSTFPGIGLPAVAASGMIVANTLAPVSQHLAMLDRVGL</sequence>
<dbReference type="RefSeq" id="WP_011317725.1">
    <property type="nucleotide sequence ID" value="NZ_JACKZP010000005.1"/>
</dbReference>
<dbReference type="InterPro" id="IPR002937">
    <property type="entry name" value="Amino_oxidase"/>
</dbReference>
<dbReference type="Pfam" id="PF01593">
    <property type="entry name" value="Amino_oxidase"/>
    <property type="match status" value="1"/>
</dbReference>
<protein>
    <submittedName>
        <fullName evidence="2">NAD(P)/FAD-dependent oxidoreductase</fullName>
    </submittedName>
</protein>
<dbReference type="PANTHER" id="PTHR46313:SF1">
    <property type="entry name" value="FAD_NAD(P)-BINDING OXIDOREDUCTASE FAMILY PROTEIN"/>
    <property type="match status" value="1"/>
</dbReference>
<evidence type="ECO:0000259" key="1">
    <source>
        <dbReference type="Pfam" id="PF01593"/>
    </source>
</evidence>
<comment type="caution">
    <text evidence="2">The sequence shown here is derived from an EMBL/GenBank/DDBJ whole genome shotgun (WGS) entry which is preliminary data.</text>
</comment>
<dbReference type="PANTHER" id="PTHR46313">
    <property type="match status" value="1"/>
</dbReference>